<reference evidence="2" key="2">
    <citation type="journal article" date="2021" name="Genome Biol. Evol.">
        <title>Developing a high-quality reference genome for a parasitic bivalve with doubly uniparental inheritance (Bivalvia: Unionida).</title>
        <authorList>
            <person name="Smith C.H."/>
        </authorList>
    </citation>
    <scope>NUCLEOTIDE SEQUENCE</scope>
    <source>
        <strain evidence="2">CHS0354</strain>
        <tissue evidence="2">Mantle</tissue>
    </source>
</reference>
<name>A0AAE0SVV4_9BIVA</name>
<sequence>MAISASNRKHNMQYQHKLQRRGPRKQIVLDCDNEPQCKSDEEPCCSKHFPANREECQQIGSTIPSYAQIKCRLSTNGVGNLTSVKVSDEDAYHLESSGCCRCPFDITHKFPLKET</sequence>
<evidence type="ECO:0000256" key="1">
    <source>
        <dbReference type="SAM" id="MobiDB-lite"/>
    </source>
</evidence>
<reference evidence="2" key="3">
    <citation type="submission" date="2023-05" db="EMBL/GenBank/DDBJ databases">
        <authorList>
            <person name="Smith C.H."/>
        </authorList>
    </citation>
    <scope>NUCLEOTIDE SEQUENCE</scope>
    <source>
        <strain evidence="2">CHS0354</strain>
        <tissue evidence="2">Mantle</tissue>
    </source>
</reference>
<accession>A0AAE0SVV4</accession>
<dbReference type="AlphaFoldDB" id="A0AAE0SVV4"/>
<reference evidence="2" key="1">
    <citation type="journal article" date="2021" name="Genome Biol. Evol.">
        <title>A High-Quality Reference Genome for a Parasitic Bivalve with Doubly Uniparental Inheritance (Bivalvia: Unionida).</title>
        <authorList>
            <person name="Smith C.H."/>
        </authorList>
    </citation>
    <scope>NUCLEOTIDE SEQUENCE</scope>
    <source>
        <strain evidence="2">CHS0354</strain>
    </source>
</reference>
<keyword evidence="3" id="KW-1185">Reference proteome</keyword>
<evidence type="ECO:0000313" key="3">
    <source>
        <dbReference type="Proteomes" id="UP001195483"/>
    </source>
</evidence>
<gene>
    <name evidence="2" type="ORF">CHS0354_008619</name>
</gene>
<evidence type="ECO:0000313" key="2">
    <source>
        <dbReference type="EMBL" id="KAK3598871.1"/>
    </source>
</evidence>
<organism evidence="2 3">
    <name type="scientific">Potamilus streckersoni</name>
    <dbReference type="NCBI Taxonomy" id="2493646"/>
    <lineage>
        <taxon>Eukaryota</taxon>
        <taxon>Metazoa</taxon>
        <taxon>Spiralia</taxon>
        <taxon>Lophotrochozoa</taxon>
        <taxon>Mollusca</taxon>
        <taxon>Bivalvia</taxon>
        <taxon>Autobranchia</taxon>
        <taxon>Heteroconchia</taxon>
        <taxon>Palaeoheterodonta</taxon>
        <taxon>Unionida</taxon>
        <taxon>Unionoidea</taxon>
        <taxon>Unionidae</taxon>
        <taxon>Ambleminae</taxon>
        <taxon>Lampsilini</taxon>
        <taxon>Potamilus</taxon>
    </lineage>
</organism>
<dbReference type="Proteomes" id="UP001195483">
    <property type="component" value="Unassembled WGS sequence"/>
</dbReference>
<proteinExistence type="predicted"/>
<feature type="compositionally biased region" description="Basic residues" evidence="1">
    <location>
        <begin position="7"/>
        <end position="21"/>
    </location>
</feature>
<dbReference type="EMBL" id="JAEAOA010000567">
    <property type="protein sequence ID" value="KAK3598871.1"/>
    <property type="molecule type" value="Genomic_DNA"/>
</dbReference>
<feature type="region of interest" description="Disordered" evidence="1">
    <location>
        <begin position="1"/>
        <end position="21"/>
    </location>
</feature>
<protein>
    <submittedName>
        <fullName evidence="2">Uncharacterized protein</fullName>
    </submittedName>
</protein>
<comment type="caution">
    <text evidence="2">The sequence shown here is derived from an EMBL/GenBank/DDBJ whole genome shotgun (WGS) entry which is preliminary data.</text>
</comment>